<dbReference type="AlphaFoldDB" id="A0A9P6T128"/>
<keyword evidence="3" id="KW-1185">Reference proteome</keyword>
<gene>
    <name evidence="2" type="ORF">BGZ80_008640</name>
</gene>
<evidence type="ECO:0000256" key="1">
    <source>
        <dbReference type="SAM" id="MobiDB-lite"/>
    </source>
</evidence>
<feature type="region of interest" description="Disordered" evidence="1">
    <location>
        <begin position="84"/>
        <end position="108"/>
    </location>
</feature>
<feature type="region of interest" description="Disordered" evidence="1">
    <location>
        <begin position="1"/>
        <end position="22"/>
    </location>
</feature>
<dbReference type="EMBL" id="JAAAID010000475">
    <property type="protein sequence ID" value="KAG0017070.1"/>
    <property type="molecule type" value="Genomic_DNA"/>
</dbReference>
<evidence type="ECO:0000313" key="3">
    <source>
        <dbReference type="Proteomes" id="UP000703661"/>
    </source>
</evidence>
<dbReference type="Proteomes" id="UP000703661">
    <property type="component" value="Unassembled WGS sequence"/>
</dbReference>
<accession>A0A9P6T128</accession>
<name>A0A9P6T128_9FUNG</name>
<sequence>MIRLTRNLGRIPHITPDPGVPQDFQDEENFVAIFLQPFVFQGQDDEGLVVNALEQNAIQGQDQPEAQDDEKLVVIALQQLAIQGQDQLKDQDESPQEPPQNIPDFGID</sequence>
<protein>
    <submittedName>
        <fullName evidence="2">Uncharacterized protein</fullName>
    </submittedName>
</protein>
<proteinExistence type="predicted"/>
<comment type="caution">
    <text evidence="2">The sequence shown here is derived from an EMBL/GenBank/DDBJ whole genome shotgun (WGS) entry which is preliminary data.</text>
</comment>
<organism evidence="2 3">
    <name type="scientific">Entomortierella chlamydospora</name>
    <dbReference type="NCBI Taxonomy" id="101097"/>
    <lineage>
        <taxon>Eukaryota</taxon>
        <taxon>Fungi</taxon>
        <taxon>Fungi incertae sedis</taxon>
        <taxon>Mucoromycota</taxon>
        <taxon>Mortierellomycotina</taxon>
        <taxon>Mortierellomycetes</taxon>
        <taxon>Mortierellales</taxon>
        <taxon>Mortierellaceae</taxon>
        <taxon>Entomortierella</taxon>
    </lineage>
</organism>
<dbReference type="OrthoDB" id="10370939at2759"/>
<reference evidence="2" key="1">
    <citation type="journal article" date="2020" name="Fungal Divers.">
        <title>Resolving the Mortierellaceae phylogeny through synthesis of multi-gene phylogenetics and phylogenomics.</title>
        <authorList>
            <person name="Vandepol N."/>
            <person name="Liber J."/>
            <person name="Desiro A."/>
            <person name="Na H."/>
            <person name="Kennedy M."/>
            <person name="Barry K."/>
            <person name="Grigoriev I.V."/>
            <person name="Miller A.N."/>
            <person name="O'Donnell K."/>
            <person name="Stajich J.E."/>
            <person name="Bonito G."/>
        </authorList>
    </citation>
    <scope>NUCLEOTIDE SEQUENCE</scope>
    <source>
        <strain evidence="2">NRRL 2769</strain>
    </source>
</reference>
<evidence type="ECO:0000313" key="2">
    <source>
        <dbReference type="EMBL" id="KAG0017070.1"/>
    </source>
</evidence>